<proteinExistence type="inferred from homology"/>
<dbReference type="InterPro" id="IPR050076">
    <property type="entry name" value="ArchSynthase1/Queuine_TRR"/>
</dbReference>
<dbReference type="InterPro" id="IPR036511">
    <property type="entry name" value="TGT-like_sf"/>
</dbReference>
<feature type="binding site" evidence="4">
    <location>
        <position position="374"/>
    </location>
    <ligand>
        <name>Zn(2+)</name>
        <dbReference type="ChEBI" id="CHEBI:29105"/>
    </ligand>
</feature>
<dbReference type="NCBIfam" id="TIGR00430">
    <property type="entry name" value="Q_tRNA_tgt"/>
    <property type="match status" value="1"/>
</dbReference>
<keyword evidence="4" id="KW-0862">Zinc</keyword>
<evidence type="ECO:0000256" key="3">
    <source>
        <dbReference type="ARBA" id="ARBA00022694"/>
    </source>
</evidence>
<keyword evidence="3 4" id="KW-0819">tRNA processing</keyword>
<feature type="binding site" evidence="4">
    <location>
        <position position="212"/>
    </location>
    <ligand>
        <name>substrate</name>
    </ligand>
</feature>
<dbReference type="NCBIfam" id="TIGR00449">
    <property type="entry name" value="tgt_general"/>
    <property type="match status" value="1"/>
</dbReference>
<feature type="binding site" evidence="4">
    <location>
        <position position="337"/>
    </location>
    <ligand>
        <name>Zn(2+)</name>
        <dbReference type="ChEBI" id="CHEBI:29105"/>
    </ligand>
</feature>
<dbReference type="PATRIC" id="fig|1619039.3.peg.1020"/>
<comment type="caution">
    <text evidence="4">Lacks conserved residue(s) required for the propagation of feature annotation.</text>
</comment>
<feature type="binding site" evidence="4">
    <location>
        <begin position="93"/>
        <end position="97"/>
    </location>
    <ligand>
        <name>substrate</name>
    </ligand>
</feature>
<feature type="domain" description="tRNA-guanine(15) transglycosylase-like" evidence="5">
    <location>
        <begin position="15"/>
        <end position="403"/>
    </location>
</feature>
<comment type="similarity">
    <text evidence="4">Belongs to the queuine tRNA-ribosyltransferase family.</text>
</comment>
<evidence type="ECO:0000256" key="4">
    <source>
        <dbReference type="HAMAP-Rule" id="MF_00168"/>
    </source>
</evidence>
<dbReference type="EC" id="2.4.2.29" evidence="4"/>
<feature type="binding site" evidence="4">
    <location>
        <position position="239"/>
    </location>
    <ligand>
        <name>substrate</name>
    </ligand>
</feature>
<name>A0A0G1A5Y6_9BACT</name>
<feature type="binding site" evidence="4">
    <location>
        <position position="164"/>
    </location>
    <ligand>
        <name>substrate</name>
    </ligand>
</feature>
<evidence type="ECO:0000313" key="7">
    <source>
        <dbReference type="Proteomes" id="UP000034837"/>
    </source>
</evidence>
<dbReference type="Gene3D" id="3.20.20.105">
    <property type="entry name" value="Queuine tRNA-ribosyltransferase-like"/>
    <property type="match status" value="1"/>
</dbReference>
<dbReference type="Pfam" id="PF01702">
    <property type="entry name" value="TGT"/>
    <property type="match status" value="1"/>
</dbReference>
<comment type="pathway">
    <text evidence="4">tRNA modification; tRNA-queuosine biosynthesis.</text>
</comment>
<feature type="active site" description="Proton acceptor" evidence="4">
    <location>
        <position position="93"/>
    </location>
</feature>
<comment type="subunit">
    <text evidence="4">Homodimer. Within each dimer, one monomer is responsible for RNA recognition and catalysis, while the other monomer binds to the replacement base PreQ1.</text>
</comment>
<protein>
    <recommendedName>
        <fullName evidence="4">Queuine tRNA-ribosyltransferase</fullName>
        <ecNumber evidence="4">2.4.2.29</ecNumber>
    </recommendedName>
    <alternativeName>
        <fullName evidence="4">Guanine insertion enzyme</fullName>
    </alternativeName>
    <alternativeName>
        <fullName evidence="4">tRNA-guanine transglycosylase</fullName>
    </alternativeName>
</protein>
<organism evidence="6 7">
    <name type="scientific">Candidatus Magasanikbacteria bacterium GW2011_GWA2_42_32</name>
    <dbReference type="NCBI Taxonomy" id="1619039"/>
    <lineage>
        <taxon>Bacteria</taxon>
        <taxon>Candidatus Magasanikiibacteriota</taxon>
    </lineage>
</organism>
<keyword evidence="2 4" id="KW-0808">Transferase</keyword>
<feature type="binding site" evidence="4">
    <location>
        <position position="339"/>
    </location>
    <ligand>
        <name>Zn(2+)</name>
        <dbReference type="ChEBI" id="CHEBI:29105"/>
    </ligand>
</feature>
<comment type="function">
    <text evidence="4">Catalyzes the base-exchange of a guanine (G) residue with the queuine precursor 7-aminomethyl-7-deazaguanine (PreQ1) at position 34 (anticodon wobble position) in tRNAs with GU(N) anticodons (tRNA-Asp, -Asn, -His and -Tyr). Catalysis occurs through a double-displacement mechanism. The nucleophile active site attacks the C1' of nucleotide 34 to detach the guanine base from the RNA, forming a covalent enzyme-RNA intermediate. The proton acceptor active site deprotonates the incoming PreQ1, allowing a nucleophilic attack on the C1' of the ribose to form the product. After dissociation, two additional enzymatic reactions on the tRNA convert PreQ1 to queuine (Q), resulting in the hypermodified nucleoside queuosine (7-(((4,5-cis-dihydroxy-2-cyclopenten-1-yl)amino)methyl)-7-deazaguanosine).</text>
</comment>
<dbReference type="HAMAP" id="MF_00168">
    <property type="entry name" value="Q_tRNA_Tgt"/>
    <property type="match status" value="1"/>
</dbReference>
<feature type="region of interest" description="RNA binding; important for wobble base 34 recognition" evidence="4">
    <location>
        <begin position="295"/>
        <end position="299"/>
    </location>
</feature>
<dbReference type="PANTHER" id="PTHR46499">
    <property type="entry name" value="QUEUINE TRNA-RIBOSYLTRANSFERASE"/>
    <property type="match status" value="1"/>
</dbReference>
<comment type="caution">
    <text evidence="6">The sequence shown here is derived from an EMBL/GenBank/DDBJ whole genome shotgun (WGS) entry which is preliminary data.</text>
</comment>
<dbReference type="Proteomes" id="UP000034837">
    <property type="component" value="Unassembled WGS sequence"/>
</dbReference>
<gene>
    <name evidence="4" type="primary">tgt</name>
    <name evidence="6" type="ORF">UV20_C0011G0013</name>
</gene>
<accession>A0A0G1A5Y6</accession>
<keyword evidence="1 4" id="KW-0328">Glycosyltransferase</keyword>
<dbReference type="InterPro" id="IPR002616">
    <property type="entry name" value="tRNA_ribo_trans-like"/>
</dbReference>
<keyword evidence="4" id="KW-0479">Metal-binding</keyword>
<dbReference type="SUPFAM" id="SSF51713">
    <property type="entry name" value="tRNA-guanine transglycosylase"/>
    <property type="match status" value="1"/>
</dbReference>
<evidence type="ECO:0000259" key="5">
    <source>
        <dbReference type="Pfam" id="PF01702"/>
    </source>
</evidence>
<feature type="binding site" evidence="4">
    <location>
        <position position="342"/>
    </location>
    <ligand>
        <name>Zn(2+)</name>
        <dbReference type="ChEBI" id="CHEBI:29105"/>
    </ligand>
</feature>
<dbReference type="AlphaFoldDB" id="A0A0G1A5Y6"/>
<dbReference type="GO" id="GO:0008616">
    <property type="term" value="P:tRNA queuosine(34) biosynthetic process"/>
    <property type="evidence" value="ECO:0007669"/>
    <property type="project" value="UniProtKB-UniRule"/>
</dbReference>
<dbReference type="UniPathway" id="UPA00392"/>
<evidence type="ECO:0000256" key="2">
    <source>
        <dbReference type="ARBA" id="ARBA00022679"/>
    </source>
</evidence>
<evidence type="ECO:0000313" key="6">
    <source>
        <dbReference type="EMBL" id="KKS56472.1"/>
    </source>
</evidence>
<dbReference type="GO" id="GO:0005829">
    <property type="term" value="C:cytosol"/>
    <property type="evidence" value="ECO:0007669"/>
    <property type="project" value="TreeGrafter"/>
</dbReference>
<dbReference type="EMBL" id="LCDO01000011">
    <property type="protein sequence ID" value="KKS56472.1"/>
    <property type="molecule type" value="Genomic_DNA"/>
</dbReference>
<comment type="cofactor">
    <cofactor evidence="4">
        <name>Zn(2+)</name>
        <dbReference type="ChEBI" id="CHEBI:29105"/>
    </cofactor>
    <text evidence="4">Binds 1 zinc ion per subunit.</text>
</comment>
<reference evidence="6 7" key="1">
    <citation type="journal article" date="2015" name="Nature">
        <title>rRNA introns, odd ribosomes, and small enigmatic genomes across a large radiation of phyla.</title>
        <authorList>
            <person name="Brown C.T."/>
            <person name="Hug L.A."/>
            <person name="Thomas B.C."/>
            <person name="Sharon I."/>
            <person name="Castelle C.J."/>
            <person name="Singh A."/>
            <person name="Wilkins M.J."/>
            <person name="Williams K.H."/>
            <person name="Banfield J.F."/>
        </authorList>
    </citation>
    <scope>NUCLEOTIDE SEQUENCE [LARGE SCALE GENOMIC DNA]</scope>
</reference>
<sequence length="404" mass="45811">MSNFFEIKYKSKKSQARLGVIHTDHGDVETPDFMAVGTQASVKTLDPRDLNEAGAQIILGNAYHLHLRPGENLIKKMGGLARFMNWDKPTLTDSGGFQVFSLDKEFEVRGAKDNQNLKGKSLVKISEDGVAFRSYIDGSWHIFTPESAIEIQHKLGADIIMAFDQCTKDDAPKQESLEAMERTHRWAKQCLEYHQKQKPLHNYKQRLFGIIQGGQFKDLRIKSAKFITSLPFDGIAIGGESIGYNMKATEKIMGWLNPLLPEDKPRYTMGVGFAPSDLFAVVEMGIDMFDCVAPTRLARNGALYISPKTGGGKKNKYRININNAEFTEDAEPIDPWCDCKVCRGFDGKNFFSRSYLHHLFKTDEIEGLRLASIHNVRFMLKVMEKIRTAIADDKFEKLKKEWVK</sequence>
<dbReference type="PANTHER" id="PTHR46499:SF1">
    <property type="entry name" value="QUEUINE TRNA-RIBOSYLTRANSFERASE"/>
    <property type="match status" value="1"/>
</dbReference>
<evidence type="ECO:0000256" key="1">
    <source>
        <dbReference type="ARBA" id="ARBA00022676"/>
    </source>
</evidence>
<dbReference type="GO" id="GO:0008479">
    <property type="term" value="F:tRNA-guanosine(34) queuine transglycosylase activity"/>
    <property type="evidence" value="ECO:0007669"/>
    <property type="project" value="UniProtKB-UniRule"/>
</dbReference>
<dbReference type="GO" id="GO:0046872">
    <property type="term" value="F:metal ion binding"/>
    <property type="evidence" value="ECO:0007669"/>
    <property type="project" value="UniProtKB-KW"/>
</dbReference>
<comment type="catalytic activity">
    <reaction evidence="4">
        <text>7-aminomethyl-7-carbaguanine + guanosine(34) in tRNA = 7-aminomethyl-7-carbaguanosine(34) in tRNA + guanine</text>
        <dbReference type="Rhea" id="RHEA:24104"/>
        <dbReference type="Rhea" id="RHEA-COMP:10341"/>
        <dbReference type="Rhea" id="RHEA-COMP:10342"/>
        <dbReference type="ChEBI" id="CHEBI:16235"/>
        <dbReference type="ChEBI" id="CHEBI:58703"/>
        <dbReference type="ChEBI" id="CHEBI:74269"/>
        <dbReference type="ChEBI" id="CHEBI:82833"/>
        <dbReference type="EC" id="2.4.2.29"/>
    </reaction>
</comment>
<feature type="active site" description="Nucleophile" evidence="4">
    <location>
        <position position="290"/>
    </location>
</feature>
<dbReference type="InterPro" id="IPR004803">
    <property type="entry name" value="TGT"/>
</dbReference>
<keyword evidence="4" id="KW-0671">Queuosine biosynthesis</keyword>